<name>A0AAD5U008_9FUNG</name>
<evidence type="ECO:0000256" key="2">
    <source>
        <dbReference type="ARBA" id="ARBA00023122"/>
    </source>
</evidence>
<keyword evidence="2 3" id="KW-0129">CBS domain</keyword>
<evidence type="ECO:0000313" key="5">
    <source>
        <dbReference type="EMBL" id="KAJ3219585.1"/>
    </source>
</evidence>
<proteinExistence type="predicted"/>
<dbReference type="Pfam" id="PF00571">
    <property type="entry name" value="CBS"/>
    <property type="match status" value="2"/>
</dbReference>
<dbReference type="SUPFAM" id="SSF54631">
    <property type="entry name" value="CBS-domain pair"/>
    <property type="match status" value="2"/>
</dbReference>
<reference evidence="5" key="1">
    <citation type="submission" date="2020-05" db="EMBL/GenBank/DDBJ databases">
        <title>Phylogenomic resolution of chytrid fungi.</title>
        <authorList>
            <person name="Stajich J.E."/>
            <person name="Amses K."/>
            <person name="Simmons R."/>
            <person name="Seto K."/>
            <person name="Myers J."/>
            <person name="Bonds A."/>
            <person name="Quandt C.A."/>
            <person name="Barry K."/>
            <person name="Liu P."/>
            <person name="Grigoriev I."/>
            <person name="Longcore J.E."/>
            <person name="James T.Y."/>
        </authorList>
    </citation>
    <scope>NUCLEOTIDE SEQUENCE</scope>
    <source>
        <strain evidence="5">JEL0476</strain>
    </source>
</reference>
<protein>
    <recommendedName>
        <fullName evidence="4">CBS domain-containing protein</fullName>
    </recommendedName>
</protein>
<dbReference type="InterPro" id="IPR000644">
    <property type="entry name" value="CBS_dom"/>
</dbReference>
<accession>A0AAD5U008</accession>
<dbReference type="Proteomes" id="UP001211065">
    <property type="component" value="Unassembled WGS sequence"/>
</dbReference>
<keyword evidence="6" id="KW-1185">Reference proteome</keyword>
<sequence length="235" mass="26779">MKLSTISDLLVEKKSYSKIQNLISVKSHQSINYALELLDKNNILCVPVIDNSSKFIGFIDVLDICSFALQMHSRGEKTEQLLKCEVLKILNYSKIDSSFVVRESFSLQSVFDFFTKPSYSYPIVPSGHEDEGPKTVNRFPHRVAVLNCNEELIDIISQWDLAFFLEKRRASLSENILNSKIGSIKELIHPIVKIRIDEMFSEALEKMCSNRLRGIAVVDENGIINFNIFSLNVNV</sequence>
<evidence type="ECO:0000259" key="4">
    <source>
        <dbReference type="PROSITE" id="PS51371"/>
    </source>
</evidence>
<dbReference type="InterPro" id="IPR050511">
    <property type="entry name" value="AMPK_gamma/SDS23_families"/>
</dbReference>
<dbReference type="AlphaFoldDB" id="A0AAD5U008"/>
<dbReference type="PANTHER" id="PTHR13780:SF36">
    <property type="entry name" value="CBS DOMAIN-CONTAINING PROTEIN"/>
    <property type="match status" value="1"/>
</dbReference>
<gene>
    <name evidence="5" type="ORF">HK099_004645</name>
</gene>
<dbReference type="EMBL" id="JADGJW010000334">
    <property type="protein sequence ID" value="KAJ3219585.1"/>
    <property type="molecule type" value="Genomic_DNA"/>
</dbReference>
<comment type="caution">
    <text evidence="5">The sequence shown here is derived from an EMBL/GenBank/DDBJ whole genome shotgun (WGS) entry which is preliminary data.</text>
</comment>
<dbReference type="PANTHER" id="PTHR13780">
    <property type="entry name" value="AMP-ACTIVATED PROTEIN KINASE, GAMMA REGULATORY SUBUNIT"/>
    <property type="match status" value="1"/>
</dbReference>
<dbReference type="Gene3D" id="3.10.580.10">
    <property type="entry name" value="CBS-domain"/>
    <property type="match status" value="2"/>
</dbReference>
<evidence type="ECO:0000313" key="6">
    <source>
        <dbReference type="Proteomes" id="UP001211065"/>
    </source>
</evidence>
<dbReference type="SMART" id="SM00116">
    <property type="entry name" value="CBS"/>
    <property type="match status" value="1"/>
</dbReference>
<feature type="domain" description="CBS" evidence="4">
    <location>
        <begin position="16"/>
        <end position="74"/>
    </location>
</feature>
<evidence type="ECO:0000256" key="3">
    <source>
        <dbReference type="PROSITE-ProRule" id="PRU00703"/>
    </source>
</evidence>
<keyword evidence="1" id="KW-0677">Repeat</keyword>
<organism evidence="5 6">
    <name type="scientific">Clydaea vesicula</name>
    <dbReference type="NCBI Taxonomy" id="447962"/>
    <lineage>
        <taxon>Eukaryota</taxon>
        <taxon>Fungi</taxon>
        <taxon>Fungi incertae sedis</taxon>
        <taxon>Chytridiomycota</taxon>
        <taxon>Chytridiomycota incertae sedis</taxon>
        <taxon>Chytridiomycetes</taxon>
        <taxon>Lobulomycetales</taxon>
        <taxon>Lobulomycetaceae</taxon>
        <taxon>Clydaea</taxon>
    </lineage>
</organism>
<dbReference type="PROSITE" id="PS51371">
    <property type="entry name" value="CBS"/>
    <property type="match status" value="1"/>
</dbReference>
<evidence type="ECO:0000256" key="1">
    <source>
        <dbReference type="ARBA" id="ARBA00022737"/>
    </source>
</evidence>
<dbReference type="InterPro" id="IPR046342">
    <property type="entry name" value="CBS_dom_sf"/>
</dbReference>